<evidence type="ECO:0000256" key="1">
    <source>
        <dbReference type="ARBA" id="ARBA00004141"/>
    </source>
</evidence>
<evidence type="ECO:0000313" key="9">
    <source>
        <dbReference type="Proteomes" id="UP001293593"/>
    </source>
</evidence>
<proteinExistence type="inferred from homology"/>
<keyword evidence="9" id="KW-1185">Reference proteome</keyword>
<comment type="similarity">
    <text evidence="2">Belongs to the plant DMP1 protein family.</text>
</comment>
<dbReference type="GO" id="GO:0005737">
    <property type="term" value="C:cytoplasm"/>
    <property type="evidence" value="ECO:0007669"/>
    <property type="project" value="UniProtKB-ARBA"/>
</dbReference>
<evidence type="ECO:0000256" key="7">
    <source>
        <dbReference type="SAM" id="Phobius"/>
    </source>
</evidence>
<evidence type="ECO:0000256" key="3">
    <source>
        <dbReference type="ARBA" id="ARBA00022692"/>
    </source>
</evidence>
<evidence type="ECO:0000256" key="6">
    <source>
        <dbReference type="SAM" id="MobiDB-lite"/>
    </source>
</evidence>
<dbReference type="GO" id="GO:0016020">
    <property type="term" value="C:membrane"/>
    <property type="evidence" value="ECO:0007669"/>
    <property type="project" value="UniProtKB-SubCell"/>
</dbReference>
<evidence type="ECO:0000313" key="8">
    <source>
        <dbReference type="EMBL" id="KAK4261096.1"/>
    </source>
</evidence>
<feature type="transmembrane region" description="Helical" evidence="7">
    <location>
        <begin position="187"/>
        <end position="207"/>
    </location>
</feature>
<comment type="subcellular location">
    <subcellularLocation>
        <location evidence="1">Membrane</location>
        <topology evidence="1">Multi-pass membrane protein</topology>
    </subcellularLocation>
</comment>
<evidence type="ECO:0000256" key="4">
    <source>
        <dbReference type="ARBA" id="ARBA00022989"/>
    </source>
</evidence>
<dbReference type="EMBL" id="JAWXYG010000010">
    <property type="protein sequence ID" value="KAK4261096.1"/>
    <property type="molecule type" value="Genomic_DNA"/>
</dbReference>
<reference evidence="8" key="1">
    <citation type="submission" date="2023-10" db="EMBL/GenBank/DDBJ databases">
        <title>Chromosome-level genome of the transformable northern wattle, Acacia crassicarpa.</title>
        <authorList>
            <person name="Massaro I."/>
            <person name="Sinha N.R."/>
            <person name="Poethig S."/>
            <person name="Leichty A.R."/>
        </authorList>
    </citation>
    <scope>NUCLEOTIDE SEQUENCE</scope>
    <source>
        <strain evidence="8">Acra3RX</strain>
        <tissue evidence="8">Leaf</tissue>
    </source>
</reference>
<feature type="region of interest" description="Disordered" evidence="6">
    <location>
        <begin position="1"/>
        <end position="46"/>
    </location>
</feature>
<protein>
    <submittedName>
        <fullName evidence="8">Uncharacterized protein</fullName>
    </submittedName>
</protein>
<gene>
    <name evidence="8" type="ORF">QN277_004143</name>
</gene>
<accession>A0AAE1IZS1</accession>
<keyword evidence="5 7" id="KW-0472">Membrane</keyword>
<dbReference type="InterPro" id="IPR007770">
    <property type="entry name" value="DMP"/>
</dbReference>
<comment type="caution">
    <text evidence="8">The sequence shown here is derived from an EMBL/GenBank/DDBJ whole genome shotgun (WGS) entry which is preliminary data.</text>
</comment>
<sequence length="219" mass="24244">MANRQEQDVGIKIYTTATPPRNDVVEEDPSPSSSRQKGRKRQAMAKGMQKTISKTSMLVNFLPTGTLLTFEMLLPSVSRNGDCSAPVTTLMIILLLGLCCLSCFFFHFTDSFRGPDGKVYYGLVTPRGLVVFRHGLEVEVPKEERFKLGLTDLVQAVMSVMVFLAIAMSDHRVLDCVFPGHVRDMELVMESFPLMVGVVCSSLFLVFPTSRHGVGCMTP</sequence>
<dbReference type="Pfam" id="PF05078">
    <property type="entry name" value="DUF679"/>
    <property type="match status" value="1"/>
</dbReference>
<evidence type="ECO:0000256" key="5">
    <source>
        <dbReference type="ARBA" id="ARBA00023136"/>
    </source>
</evidence>
<dbReference type="Proteomes" id="UP001293593">
    <property type="component" value="Unassembled WGS sequence"/>
</dbReference>
<organism evidence="8 9">
    <name type="scientific">Acacia crassicarpa</name>
    <name type="common">northern wattle</name>
    <dbReference type="NCBI Taxonomy" id="499986"/>
    <lineage>
        <taxon>Eukaryota</taxon>
        <taxon>Viridiplantae</taxon>
        <taxon>Streptophyta</taxon>
        <taxon>Embryophyta</taxon>
        <taxon>Tracheophyta</taxon>
        <taxon>Spermatophyta</taxon>
        <taxon>Magnoliopsida</taxon>
        <taxon>eudicotyledons</taxon>
        <taxon>Gunneridae</taxon>
        <taxon>Pentapetalae</taxon>
        <taxon>rosids</taxon>
        <taxon>fabids</taxon>
        <taxon>Fabales</taxon>
        <taxon>Fabaceae</taxon>
        <taxon>Caesalpinioideae</taxon>
        <taxon>mimosoid clade</taxon>
        <taxon>Acacieae</taxon>
        <taxon>Acacia</taxon>
    </lineage>
</organism>
<feature type="transmembrane region" description="Helical" evidence="7">
    <location>
        <begin position="89"/>
        <end position="108"/>
    </location>
</feature>
<keyword evidence="4 7" id="KW-1133">Transmembrane helix</keyword>
<dbReference type="GO" id="GO:0010256">
    <property type="term" value="P:endomembrane system organization"/>
    <property type="evidence" value="ECO:0007669"/>
    <property type="project" value="TreeGrafter"/>
</dbReference>
<evidence type="ECO:0000256" key="2">
    <source>
        <dbReference type="ARBA" id="ARBA00008707"/>
    </source>
</evidence>
<name>A0AAE1IZS1_9FABA</name>
<keyword evidence="3 7" id="KW-0812">Transmembrane</keyword>
<feature type="transmembrane region" description="Helical" evidence="7">
    <location>
        <begin position="148"/>
        <end position="167"/>
    </location>
</feature>
<dbReference type="AlphaFoldDB" id="A0AAE1IZS1"/>
<dbReference type="PANTHER" id="PTHR31621">
    <property type="entry name" value="PROTEIN DMP3"/>
    <property type="match status" value="1"/>
</dbReference>
<dbReference type="PANTHER" id="PTHR31621:SF11">
    <property type="entry name" value="PROTEIN DMP8-RELATED"/>
    <property type="match status" value="1"/>
</dbReference>
<feature type="transmembrane region" description="Helical" evidence="7">
    <location>
        <begin position="58"/>
        <end position="77"/>
    </location>
</feature>